<protein>
    <submittedName>
        <fullName evidence="2">Putative phytanoyl-CoA dioxygenase</fullName>
    </submittedName>
</protein>
<dbReference type="PANTHER" id="PTHR20883">
    <property type="entry name" value="PHYTANOYL-COA DIOXYGENASE DOMAIN CONTAINING 1"/>
    <property type="match status" value="1"/>
</dbReference>
<dbReference type="SUPFAM" id="SSF51197">
    <property type="entry name" value="Clavaminate synthase-like"/>
    <property type="match status" value="1"/>
</dbReference>
<evidence type="ECO:0000256" key="1">
    <source>
        <dbReference type="SAM" id="MobiDB-lite"/>
    </source>
</evidence>
<accession>F1Z7W5</accession>
<evidence type="ECO:0000313" key="3">
    <source>
        <dbReference type="Proteomes" id="UP000004728"/>
    </source>
</evidence>
<dbReference type="Gene3D" id="2.60.120.620">
    <property type="entry name" value="q2cbj1_9rhob like domain"/>
    <property type="match status" value="1"/>
</dbReference>
<dbReference type="STRING" id="983920.Y88_1322"/>
<dbReference type="EMBL" id="AEWJ01000037">
    <property type="protein sequence ID" value="EGD59260.1"/>
    <property type="molecule type" value="Genomic_DNA"/>
</dbReference>
<sequence>MATRLAPQLPPETRAAFQEDGVVVLRGLFTDWIEPLREGTARNMAEPSPMHRNYTKGGARFFGDYCNWAAIPEFRSFVLDSPAAEIARQLMGSHKARIFHEHLLVKESGADIPTPWHHDGPYYCVDGQQTVSLWLPLDPVPREICLESVAGSHLWGKLFRPRRFDGSAYDHDNDALVEMPDISANRDDYRIMGWDLDLGDCIAFNFMTVHGAPGNMTAGSRRAFSTRWFGEDVVYADRGGTTSPPYPHLTGKLKTGDPLPEDEFPVVAG</sequence>
<evidence type="ECO:0000313" key="2">
    <source>
        <dbReference type="EMBL" id="EGD59260.1"/>
    </source>
</evidence>
<dbReference type="InParanoid" id="F1Z7W5"/>
<keyword evidence="2" id="KW-0560">Oxidoreductase</keyword>
<dbReference type="AlphaFoldDB" id="F1Z7W5"/>
<keyword evidence="3" id="KW-1185">Reference proteome</keyword>
<dbReference type="PANTHER" id="PTHR20883:SF49">
    <property type="entry name" value="PHYTANOYL-COA DIOXYGENASE"/>
    <property type="match status" value="1"/>
</dbReference>
<reference evidence="2 3" key="1">
    <citation type="journal article" date="2012" name="J. Bacteriol.">
        <title>Draft Genome Sequence of Novosphingobium nitrogenifigens Y88T.</title>
        <authorList>
            <person name="Strabala T.J."/>
            <person name="Macdonald L."/>
            <person name="Liu V."/>
            <person name="Smit A.M."/>
        </authorList>
    </citation>
    <scope>NUCLEOTIDE SEQUENCE [LARGE SCALE GENOMIC DNA]</scope>
    <source>
        <strain evidence="2 3">DSM 19370</strain>
    </source>
</reference>
<name>F1Z7W5_9SPHN</name>
<dbReference type="Proteomes" id="UP000004728">
    <property type="component" value="Unassembled WGS sequence"/>
</dbReference>
<dbReference type="HOGENOM" id="CLU_048953_2_0_5"/>
<dbReference type="InterPro" id="IPR008775">
    <property type="entry name" value="Phytyl_CoA_dOase-like"/>
</dbReference>
<proteinExistence type="predicted"/>
<keyword evidence="2" id="KW-0223">Dioxygenase</keyword>
<dbReference type="Pfam" id="PF05721">
    <property type="entry name" value="PhyH"/>
    <property type="match status" value="1"/>
</dbReference>
<dbReference type="OrthoDB" id="2560571at2"/>
<gene>
    <name evidence="2" type="ORF">Y88_1322</name>
</gene>
<feature type="region of interest" description="Disordered" evidence="1">
    <location>
        <begin position="240"/>
        <end position="261"/>
    </location>
</feature>
<dbReference type="GO" id="GO:0016706">
    <property type="term" value="F:2-oxoglutarate-dependent dioxygenase activity"/>
    <property type="evidence" value="ECO:0007669"/>
    <property type="project" value="UniProtKB-ARBA"/>
</dbReference>
<comment type="caution">
    <text evidence="2">The sequence shown here is derived from an EMBL/GenBank/DDBJ whole genome shotgun (WGS) entry which is preliminary data.</text>
</comment>
<dbReference type="RefSeq" id="WP_008065258.1">
    <property type="nucleotide sequence ID" value="NZ_AQWK01000001.1"/>
</dbReference>
<dbReference type="eggNOG" id="COG5285">
    <property type="taxonomic scope" value="Bacteria"/>
</dbReference>
<dbReference type="GO" id="GO:0005506">
    <property type="term" value="F:iron ion binding"/>
    <property type="evidence" value="ECO:0007669"/>
    <property type="project" value="UniProtKB-ARBA"/>
</dbReference>
<organism evidence="2 3">
    <name type="scientific">Novosphingobium nitrogenifigens DSM 19370</name>
    <dbReference type="NCBI Taxonomy" id="983920"/>
    <lineage>
        <taxon>Bacteria</taxon>
        <taxon>Pseudomonadati</taxon>
        <taxon>Pseudomonadota</taxon>
        <taxon>Alphaproteobacteria</taxon>
        <taxon>Sphingomonadales</taxon>
        <taxon>Sphingomonadaceae</taxon>
        <taxon>Novosphingobium</taxon>
    </lineage>
</organism>